<dbReference type="STRING" id="264951.A0A443I027"/>
<proteinExistence type="predicted"/>
<feature type="chain" id="PRO_5019116702" evidence="1">
    <location>
        <begin position="22"/>
        <end position="277"/>
    </location>
</feature>
<keyword evidence="3" id="KW-1185">Reference proteome</keyword>
<evidence type="ECO:0000256" key="1">
    <source>
        <dbReference type="SAM" id="SignalP"/>
    </source>
</evidence>
<protein>
    <submittedName>
        <fullName evidence="2">Uncharacterized protein</fullName>
    </submittedName>
</protein>
<gene>
    <name evidence="2" type="ORF">C8Q69DRAFT_135443</name>
</gene>
<dbReference type="AlphaFoldDB" id="A0A443I027"/>
<comment type="caution">
    <text evidence="2">The sequence shown here is derived from an EMBL/GenBank/DDBJ whole genome shotgun (WGS) entry which is preliminary data.</text>
</comment>
<feature type="signal peptide" evidence="1">
    <location>
        <begin position="1"/>
        <end position="21"/>
    </location>
</feature>
<name>A0A443I027_BYSSP</name>
<reference evidence="2 3" key="1">
    <citation type="journal article" date="2018" name="Front. Microbiol.">
        <title>Genomic and genetic insights into a cosmopolitan fungus, Paecilomyces variotii (Eurotiales).</title>
        <authorList>
            <person name="Urquhart A.S."/>
            <person name="Mondo S.J."/>
            <person name="Makela M.R."/>
            <person name="Hane J.K."/>
            <person name="Wiebenga A."/>
            <person name="He G."/>
            <person name="Mihaltcheva S."/>
            <person name="Pangilinan J."/>
            <person name="Lipzen A."/>
            <person name="Barry K."/>
            <person name="de Vries R.P."/>
            <person name="Grigoriev I.V."/>
            <person name="Idnurm A."/>
        </authorList>
    </citation>
    <scope>NUCLEOTIDE SEQUENCE [LARGE SCALE GENOMIC DNA]</scope>
    <source>
        <strain evidence="2 3">CBS 101075</strain>
    </source>
</reference>
<organism evidence="2 3">
    <name type="scientific">Byssochlamys spectabilis</name>
    <name type="common">Paecilomyces variotii</name>
    <dbReference type="NCBI Taxonomy" id="264951"/>
    <lineage>
        <taxon>Eukaryota</taxon>
        <taxon>Fungi</taxon>
        <taxon>Dikarya</taxon>
        <taxon>Ascomycota</taxon>
        <taxon>Pezizomycotina</taxon>
        <taxon>Eurotiomycetes</taxon>
        <taxon>Eurotiomycetidae</taxon>
        <taxon>Eurotiales</taxon>
        <taxon>Thermoascaceae</taxon>
        <taxon>Paecilomyces</taxon>
    </lineage>
</organism>
<dbReference type="VEuPathDB" id="FungiDB:C8Q69DRAFT_135443"/>
<sequence length="277" mass="27894">MRFTSSASVALVASLAALGEASYPFHARSGKFLHHARGFNSTADDGVSSVFVIPTPAEKTPQVTPSIPLSTGAAREIDPEAAVSTQTSVEDLTLTYTLGGASTTVVTTTVQRTATNTVVVTQTPEASVTQEAVADDEPTTTISTTSTTTSIVTVYPVASSALVGGSNAAGSCNGVTVTVTEKETVTVTAGATATDAASSNSIANAVNEADITSAVQKQVAEPTAVPSSPAVSAPAVPAVPAGPPYGNGTFPTFRKASTPSGFLTSKLPLPSNFARRM</sequence>
<evidence type="ECO:0000313" key="2">
    <source>
        <dbReference type="EMBL" id="RWQ97412.1"/>
    </source>
</evidence>
<dbReference type="RefSeq" id="XP_028487057.1">
    <property type="nucleotide sequence ID" value="XM_028625357.1"/>
</dbReference>
<dbReference type="GeneID" id="39594634"/>
<keyword evidence="1" id="KW-0732">Signal</keyword>
<dbReference type="Proteomes" id="UP000283841">
    <property type="component" value="Unassembled WGS sequence"/>
</dbReference>
<dbReference type="OrthoDB" id="10533757at2759"/>
<accession>A0A443I027</accession>
<dbReference type="EMBL" id="RCNU01000002">
    <property type="protein sequence ID" value="RWQ97412.1"/>
    <property type="molecule type" value="Genomic_DNA"/>
</dbReference>
<evidence type="ECO:0000313" key="3">
    <source>
        <dbReference type="Proteomes" id="UP000283841"/>
    </source>
</evidence>